<dbReference type="PANTHER" id="PTHR30383">
    <property type="entry name" value="THIOESTERASE 1/PROTEASE 1/LYSOPHOSPHOLIPASE L1"/>
    <property type="match status" value="1"/>
</dbReference>
<feature type="domain" description="SGNH hydrolase-type esterase" evidence="1">
    <location>
        <begin position="5"/>
        <end position="180"/>
    </location>
</feature>
<dbReference type="Pfam" id="PF13472">
    <property type="entry name" value="Lipase_GDSL_2"/>
    <property type="match status" value="1"/>
</dbReference>
<evidence type="ECO:0000313" key="3">
    <source>
        <dbReference type="Proteomes" id="UP001079657"/>
    </source>
</evidence>
<dbReference type="RefSeq" id="WP_268050917.1">
    <property type="nucleotide sequence ID" value="NZ_JAPQES010000006.1"/>
</dbReference>
<comment type="caution">
    <text evidence="2">The sequence shown here is derived from an EMBL/GenBank/DDBJ whole genome shotgun (WGS) entry which is preliminary data.</text>
</comment>
<dbReference type="GO" id="GO:0016787">
    <property type="term" value="F:hydrolase activity"/>
    <property type="evidence" value="ECO:0007669"/>
    <property type="project" value="UniProtKB-KW"/>
</dbReference>
<evidence type="ECO:0000313" key="2">
    <source>
        <dbReference type="EMBL" id="MCY6372005.1"/>
    </source>
</evidence>
<keyword evidence="2" id="KW-0378">Hydrolase</keyword>
<dbReference type="InterPro" id="IPR013830">
    <property type="entry name" value="SGNH_hydro"/>
</dbReference>
<dbReference type="Gene3D" id="3.40.50.1110">
    <property type="entry name" value="SGNH hydrolase"/>
    <property type="match status" value="1"/>
</dbReference>
<name>A0ABT4CSG8_9CLOT</name>
<protein>
    <submittedName>
        <fullName evidence="2">SGNH/GDSL hydrolase family protein</fullName>
    </submittedName>
</protein>
<organism evidence="2 3">
    <name type="scientific">Clostridium ganghwense</name>
    <dbReference type="NCBI Taxonomy" id="312089"/>
    <lineage>
        <taxon>Bacteria</taxon>
        <taxon>Bacillati</taxon>
        <taxon>Bacillota</taxon>
        <taxon>Clostridia</taxon>
        <taxon>Eubacteriales</taxon>
        <taxon>Clostridiaceae</taxon>
        <taxon>Clostridium</taxon>
    </lineage>
</organism>
<gene>
    <name evidence="2" type="ORF">OXH55_15325</name>
</gene>
<dbReference type="CDD" id="cd04501">
    <property type="entry name" value="SGNH_hydrolase_like_4"/>
    <property type="match status" value="1"/>
</dbReference>
<dbReference type="InterPro" id="IPR051532">
    <property type="entry name" value="Ester_Hydrolysis_Enzymes"/>
</dbReference>
<dbReference type="InterPro" id="IPR036514">
    <property type="entry name" value="SGNH_hydro_sf"/>
</dbReference>
<evidence type="ECO:0000259" key="1">
    <source>
        <dbReference type="Pfam" id="PF13472"/>
    </source>
</evidence>
<reference evidence="2" key="1">
    <citation type="submission" date="2022-12" db="EMBL/GenBank/DDBJ databases">
        <authorList>
            <person name="Wang J."/>
        </authorList>
    </citation>
    <scope>NUCLEOTIDE SEQUENCE</scope>
    <source>
        <strain evidence="2">HY-42-06</strain>
    </source>
</reference>
<dbReference type="EMBL" id="JAPQES010000006">
    <property type="protein sequence ID" value="MCY6372005.1"/>
    <property type="molecule type" value="Genomic_DNA"/>
</dbReference>
<dbReference type="Proteomes" id="UP001079657">
    <property type="component" value="Unassembled WGS sequence"/>
</dbReference>
<dbReference type="SUPFAM" id="SSF52266">
    <property type="entry name" value="SGNH hydrolase"/>
    <property type="match status" value="1"/>
</dbReference>
<sequence>MKLVCIGDSLTFGYGVNKNENWLHLVNGKYNIQTINKGLNGDTTAGMLFRFYEDVILNKPEYVFIMGGTNDFLMNYSIKNVQQNIKELINDVKKEKIKIVLGIQPPIIENLARRYWQSNDNYEQINHQISEYEKWAINFAKENNFMYINFYKEFISYLDKNTETTLYIDGIHPTPKGHEIMAKLALKVLSKLNK</sequence>
<dbReference type="PANTHER" id="PTHR30383:SF5">
    <property type="entry name" value="SGNH HYDROLASE-TYPE ESTERASE DOMAIN-CONTAINING PROTEIN"/>
    <property type="match status" value="1"/>
</dbReference>
<proteinExistence type="predicted"/>
<keyword evidence="3" id="KW-1185">Reference proteome</keyword>
<accession>A0ABT4CSG8</accession>